<dbReference type="RefSeq" id="WP_201347556.1">
    <property type="nucleotide sequence ID" value="NZ_AP014546.1"/>
</dbReference>
<reference evidence="2 3" key="1">
    <citation type="journal article" date="2008" name="Int. J. Syst. Evol. Microbiol.">
        <title>Neptunomonas japonica sp. nov., an Osedax japonicus symbiont-like bacterium isolated from sediment adjacent to sperm whale carcasses off Kagoshima, Japan.</title>
        <authorList>
            <person name="Miyazaki M."/>
            <person name="Nogi Y."/>
            <person name="Fujiwara Y."/>
            <person name="Kawato M."/>
            <person name="Kubokawa K."/>
            <person name="Horikoshi K."/>
        </authorList>
    </citation>
    <scope>NUCLEOTIDE SEQUENCE [LARGE SCALE GENOMIC DNA]</scope>
    <source>
        <strain evidence="2 3">JAMM 1380</strain>
    </source>
</reference>
<dbReference type="AlphaFoldDB" id="A0A7R6PTV7"/>
<name>A0A7R6PTV7_9GAMM</name>
<keyword evidence="3" id="KW-1185">Reference proteome</keyword>
<organism evidence="2 3">
    <name type="scientific">Neptunomonas japonica JAMM 1380</name>
    <dbReference type="NCBI Taxonomy" id="1441457"/>
    <lineage>
        <taxon>Bacteria</taxon>
        <taxon>Pseudomonadati</taxon>
        <taxon>Pseudomonadota</taxon>
        <taxon>Gammaproteobacteria</taxon>
        <taxon>Oceanospirillales</taxon>
        <taxon>Oceanospirillaceae</taxon>
        <taxon>Neptunomonas</taxon>
    </lineage>
</organism>
<feature type="domain" description="AbiTii" evidence="1">
    <location>
        <begin position="2"/>
        <end position="194"/>
    </location>
</feature>
<dbReference type="Proteomes" id="UP000595332">
    <property type="component" value="Chromosome"/>
</dbReference>
<dbReference type="EMBL" id="AP014546">
    <property type="protein sequence ID" value="BBB30365.1"/>
    <property type="molecule type" value="Genomic_DNA"/>
</dbReference>
<dbReference type="Pfam" id="PF18864">
    <property type="entry name" value="AbiTii"/>
    <property type="match status" value="1"/>
</dbReference>
<evidence type="ECO:0000313" key="2">
    <source>
        <dbReference type="EMBL" id="BBB30365.1"/>
    </source>
</evidence>
<proteinExistence type="predicted"/>
<protein>
    <recommendedName>
        <fullName evidence="1">AbiTii domain-containing protein</fullName>
    </recommendedName>
</protein>
<evidence type="ECO:0000313" key="3">
    <source>
        <dbReference type="Proteomes" id="UP000595332"/>
    </source>
</evidence>
<accession>A0A7R6PTV7</accession>
<gene>
    <name evidence="2" type="ORF">NEJAP_2419</name>
</gene>
<dbReference type="KEGG" id="njp:NEJAP_2419"/>
<dbReference type="InterPro" id="IPR041304">
    <property type="entry name" value="AbiTii"/>
</dbReference>
<evidence type="ECO:0000259" key="1">
    <source>
        <dbReference type="Pfam" id="PF18864"/>
    </source>
</evidence>
<sequence>MSLLREIQDSAVDANESIGTLLRKCKILAARLGSSEFKSWVDSELNGYADVKDMPEYRIMSVSCKGHFSGGFGAAINNAEIPSNCIPKEYRENLYTTYMVQPISSLESLINDSDGGTVQEPWPANVTAHFGTKMYQGYNCMQAWKVIPVNALVGVLDVIRNRILNFVLEIESEDPAAGDAPLNSKPVAEDKVQQIFHMHISGNVQNLATGSTNVKQHAINNEHNEVLNELLHALVQVNDSKESKDEIVGAVEEMRDTQGSVGFKENYNKFMSVLSDHFQVYGPVVAPFLPALAAIVP</sequence>